<evidence type="ECO:0000313" key="4">
    <source>
        <dbReference type="Proteomes" id="UP000236723"/>
    </source>
</evidence>
<keyword evidence="1" id="KW-0812">Transmembrane</keyword>
<evidence type="ECO:0000256" key="1">
    <source>
        <dbReference type="SAM" id="Phobius"/>
    </source>
</evidence>
<gene>
    <name evidence="3" type="ORF">SAMN04489712_10340</name>
</gene>
<dbReference type="EMBL" id="FNVO01000003">
    <property type="protein sequence ID" value="SEG05334.1"/>
    <property type="molecule type" value="Genomic_DNA"/>
</dbReference>
<proteinExistence type="predicted"/>
<keyword evidence="1" id="KW-1133">Transmembrane helix</keyword>
<protein>
    <submittedName>
        <fullName evidence="3">Putative Flp pilus-assembly TadE/G-like</fullName>
    </submittedName>
</protein>
<dbReference type="AlphaFoldDB" id="A0A1H5X0K4"/>
<dbReference type="Pfam" id="PF13400">
    <property type="entry name" value="Tad"/>
    <property type="match status" value="1"/>
</dbReference>
<accession>A0A1H5X0K4</accession>
<keyword evidence="1" id="KW-0472">Membrane</keyword>
<reference evidence="4" key="1">
    <citation type="submission" date="2016-10" db="EMBL/GenBank/DDBJ databases">
        <authorList>
            <person name="Varghese N."/>
            <person name="Submissions S."/>
        </authorList>
    </citation>
    <scope>NUCLEOTIDE SEQUENCE [LARGE SCALE GENOMIC DNA]</scope>
    <source>
        <strain evidence="4">DSM 43163</strain>
    </source>
</reference>
<sequence>MPDLRLLPRGRSRGPRDEGVVSTVFAVLMSSLVVVGMLALVVDVGLLYVEREELQNGADAGVLAAARACAQDEACTPAAFVNAAQTSAEQNARDGAAWAILRCARINGAAAGPCPLDDTQLTRCVGPRPAGGNFVEIRTRTRTADGGTLFPPVFGAAVLGSSYQGGQAAACARAAWGPLGGHSHAFAFGIAECAFEDLTSSPPPAGSGFVPADRIKTVTPDPAQQAQVRQRDCANPADPAPATGPGALAWLGPPGGDCLQDLRADTDVAGIEIPSDWTPPSCQAEGGTVTLETFLADNRRPLPVPVYDSVTPGGGGSHRYHITGFAYFLPTGYWFGPGSAQPSWSDGEDCDGSGATSAGPCLMGFFTKGTVVGAVGTGPDRYGLRAIQLIG</sequence>
<keyword evidence="4" id="KW-1185">Reference proteome</keyword>
<feature type="domain" description="Putative Flp pilus-assembly TadG-like N-terminal" evidence="2">
    <location>
        <begin position="21"/>
        <end position="68"/>
    </location>
</feature>
<name>A0A1H5X0K4_9ACTN</name>
<dbReference type="InterPro" id="IPR028087">
    <property type="entry name" value="Tad_N"/>
</dbReference>
<evidence type="ECO:0000259" key="2">
    <source>
        <dbReference type="Pfam" id="PF13400"/>
    </source>
</evidence>
<dbReference type="Proteomes" id="UP000236723">
    <property type="component" value="Unassembled WGS sequence"/>
</dbReference>
<organism evidence="3 4">
    <name type="scientific">Thermomonospora echinospora</name>
    <dbReference type="NCBI Taxonomy" id="1992"/>
    <lineage>
        <taxon>Bacteria</taxon>
        <taxon>Bacillati</taxon>
        <taxon>Actinomycetota</taxon>
        <taxon>Actinomycetes</taxon>
        <taxon>Streptosporangiales</taxon>
        <taxon>Thermomonosporaceae</taxon>
        <taxon>Thermomonospora</taxon>
    </lineage>
</organism>
<evidence type="ECO:0000313" key="3">
    <source>
        <dbReference type="EMBL" id="SEG05334.1"/>
    </source>
</evidence>
<feature type="transmembrane region" description="Helical" evidence="1">
    <location>
        <begin position="20"/>
        <end position="49"/>
    </location>
</feature>